<dbReference type="InterPro" id="IPR020471">
    <property type="entry name" value="AKR"/>
</dbReference>
<feature type="compositionally biased region" description="Polar residues" evidence="2">
    <location>
        <begin position="1"/>
        <end position="15"/>
    </location>
</feature>
<dbReference type="Pfam" id="PF00248">
    <property type="entry name" value="Aldo_ket_red"/>
    <property type="match status" value="1"/>
</dbReference>
<feature type="region of interest" description="Disordered" evidence="2">
    <location>
        <begin position="1"/>
        <end position="28"/>
    </location>
</feature>
<dbReference type="SUPFAM" id="SSF51430">
    <property type="entry name" value="NAD(P)-linked oxidoreductase"/>
    <property type="match status" value="1"/>
</dbReference>
<dbReference type="InterPro" id="IPR036812">
    <property type="entry name" value="NAD(P)_OxRdtase_dom_sf"/>
</dbReference>
<dbReference type="GO" id="GO:0016491">
    <property type="term" value="F:oxidoreductase activity"/>
    <property type="evidence" value="ECO:0007669"/>
    <property type="project" value="UniProtKB-KW"/>
</dbReference>
<evidence type="ECO:0000256" key="2">
    <source>
        <dbReference type="SAM" id="MobiDB-lite"/>
    </source>
</evidence>
<sequence length="375" mass="40962">MILSNNRVNLSSSHPASVHRAPRSQTLRHKVVSRTAQNTLSPPTLAPEDIRTLGNSELRVPCVGIGSWQWGDKWGFWGYDNEYSKKECGEAYEAAVRSGLTFIDTAEVYGFGLSEEFLKEYMQKAGNKEPVDIQVATKYFPLPWRLTSSSVPDALRASLARLGLPRISLYQQHWPGLGLNSLLNDAYIDGLAQCKQQGLCDAVGVSNFNTQRTRNAAKRLGNAGVPLASNQVMYSLLYRAPESNGLMEACRENGVTLIAYSPLAVGLLTGKYTPGGATPYGPRALLFDYDRRLKVQPLVDLLQAIGNERQKTPAQVALNWCICKGALPIPGVKNARQAEECAGALGWRLSEGEVMELDRVSAGLPQIPGVTLESV</sequence>
<dbReference type="InterPro" id="IPR023210">
    <property type="entry name" value="NADP_OxRdtase_dom"/>
</dbReference>
<dbReference type="Gene3D" id="3.20.20.100">
    <property type="entry name" value="NADP-dependent oxidoreductase domain"/>
    <property type="match status" value="1"/>
</dbReference>
<protein>
    <recommendedName>
        <fullName evidence="3">NADP-dependent oxidoreductase domain-containing protein</fullName>
    </recommendedName>
</protein>
<dbReference type="AlphaFoldDB" id="A0A7S3VNR4"/>
<organism evidence="4">
    <name type="scientific">Dunaliella tertiolecta</name>
    <name type="common">Green alga</name>
    <dbReference type="NCBI Taxonomy" id="3047"/>
    <lineage>
        <taxon>Eukaryota</taxon>
        <taxon>Viridiplantae</taxon>
        <taxon>Chlorophyta</taxon>
        <taxon>core chlorophytes</taxon>
        <taxon>Chlorophyceae</taxon>
        <taxon>CS clade</taxon>
        <taxon>Chlamydomonadales</taxon>
        <taxon>Dunaliellaceae</taxon>
        <taxon>Dunaliella</taxon>
    </lineage>
</organism>
<evidence type="ECO:0000256" key="1">
    <source>
        <dbReference type="ARBA" id="ARBA00023002"/>
    </source>
</evidence>
<dbReference type="CDD" id="cd19093">
    <property type="entry name" value="AKR_AtPLR-like"/>
    <property type="match status" value="1"/>
</dbReference>
<dbReference type="PANTHER" id="PTHR43364:SF4">
    <property type="entry name" value="NAD(P)-LINKED OXIDOREDUCTASE SUPERFAMILY PROTEIN"/>
    <property type="match status" value="1"/>
</dbReference>
<proteinExistence type="predicted"/>
<evidence type="ECO:0000259" key="3">
    <source>
        <dbReference type="Pfam" id="PF00248"/>
    </source>
</evidence>
<gene>
    <name evidence="4" type="ORF">DTER00134_LOCUS12529</name>
</gene>
<dbReference type="EMBL" id="HBIP01021013">
    <property type="protein sequence ID" value="CAE0497456.1"/>
    <property type="molecule type" value="Transcribed_RNA"/>
</dbReference>
<keyword evidence="1" id="KW-0560">Oxidoreductase</keyword>
<accession>A0A7S3VNR4</accession>
<name>A0A7S3VNR4_DUNTE</name>
<dbReference type="PRINTS" id="PR00069">
    <property type="entry name" value="ALDKETRDTASE"/>
</dbReference>
<reference evidence="4" key="1">
    <citation type="submission" date="2021-01" db="EMBL/GenBank/DDBJ databases">
        <authorList>
            <person name="Corre E."/>
            <person name="Pelletier E."/>
            <person name="Niang G."/>
            <person name="Scheremetjew M."/>
            <person name="Finn R."/>
            <person name="Kale V."/>
            <person name="Holt S."/>
            <person name="Cochrane G."/>
            <person name="Meng A."/>
            <person name="Brown T."/>
            <person name="Cohen L."/>
        </authorList>
    </citation>
    <scope>NUCLEOTIDE SEQUENCE</scope>
    <source>
        <strain evidence="4">CCMP1320</strain>
    </source>
</reference>
<dbReference type="InterPro" id="IPR050523">
    <property type="entry name" value="AKR_Detox_Biosynth"/>
</dbReference>
<evidence type="ECO:0000313" key="4">
    <source>
        <dbReference type="EMBL" id="CAE0497456.1"/>
    </source>
</evidence>
<feature type="domain" description="NADP-dependent oxidoreductase" evidence="3">
    <location>
        <begin position="63"/>
        <end position="360"/>
    </location>
</feature>
<dbReference type="PANTHER" id="PTHR43364">
    <property type="entry name" value="NADH-SPECIFIC METHYLGLYOXAL REDUCTASE-RELATED"/>
    <property type="match status" value="1"/>
</dbReference>